<protein>
    <submittedName>
        <fullName evidence="1">Uncharacterized protein</fullName>
    </submittedName>
</protein>
<dbReference type="EMBL" id="SMBP01000009">
    <property type="protein sequence ID" value="TCU60016.1"/>
    <property type="molecule type" value="Genomic_DNA"/>
</dbReference>
<dbReference type="RefSeq" id="WP_132224709.1">
    <property type="nucleotide sequence ID" value="NZ_JANKBG010000009.1"/>
</dbReference>
<reference evidence="1 2" key="1">
    <citation type="submission" date="2019-03" db="EMBL/GenBank/DDBJ databases">
        <title>Genomic Encyclopedia of Type Strains, Phase IV (KMG-IV): sequencing the most valuable type-strain genomes for metagenomic binning, comparative biology and taxonomic classification.</title>
        <authorList>
            <person name="Goeker M."/>
        </authorList>
    </citation>
    <scope>NUCLEOTIDE SEQUENCE [LARGE SCALE GENOMIC DNA]</scope>
    <source>
        <strain evidence="1 2">DSM 29481</strain>
    </source>
</reference>
<keyword evidence="2" id="KW-1185">Reference proteome</keyword>
<dbReference type="AlphaFoldDB" id="A0A4R3TFH3"/>
<evidence type="ECO:0000313" key="1">
    <source>
        <dbReference type="EMBL" id="TCU60016.1"/>
    </source>
</evidence>
<evidence type="ECO:0000313" key="2">
    <source>
        <dbReference type="Proteomes" id="UP000295773"/>
    </source>
</evidence>
<comment type="caution">
    <text evidence="1">The sequence shown here is derived from an EMBL/GenBank/DDBJ whole genome shotgun (WGS) entry which is preliminary data.</text>
</comment>
<accession>A0A4R3TFH3</accession>
<name>A0A4R3TFH3_9FIRM</name>
<proteinExistence type="predicted"/>
<sequence length="119" mass="13246">MYATPEYYTADYGGTLISQDDLPKALEDAEYSIDHLCFGRIKGKGFDNLSPYQQELIRRAVCLQADYIKQYGPYINSPLKGYSAGSTKVEMANVTYGGISTTQEIINLLEDTGLRCLVL</sequence>
<dbReference type="Proteomes" id="UP000295773">
    <property type="component" value="Unassembled WGS sequence"/>
</dbReference>
<organism evidence="1 2">
    <name type="scientific">Longicatena caecimuris</name>
    <dbReference type="NCBI Taxonomy" id="1796635"/>
    <lineage>
        <taxon>Bacteria</taxon>
        <taxon>Bacillati</taxon>
        <taxon>Bacillota</taxon>
        <taxon>Erysipelotrichia</taxon>
        <taxon>Erysipelotrichales</taxon>
        <taxon>Erysipelotrichaceae</taxon>
        <taxon>Longicatena</taxon>
    </lineage>
</organism>
<gene>
    <name evidence="1" type="ORF">EDD61_10953</name>
</gene>